<protein>
    <submittedName>
        <fullName evidence="2">CTP synthetase</fullName>
    </submittedName>
</protein>
<feature type="transmembrane region" description="Helical" evidence="1">
    <location>
        <begin position="35"/>
        <end position="54"/>
    </location>
</feature>
<keyword evidence="3" id="KW-1185">Reference proteome</keyword>
<keyword evidence="1" id="KW-1133">Transmembrane helix</keyword>
<evidence type="ECO:0000313" key="2">
    <source>
        <dbReference type="EMBL" id="MFC3142632.1"/>
    </source>
</evidence>
<evidence type="ECO:0000256" key="1">
    <source>
        <dbReference type="SAM" id="Phobius"/>
    </source>
</evidence>
<accession>A0ABV7GU79</accession>
<dbReference type="Proteomes" id="UP001595632">
    <property type="component" value="Unassembled WGS sequence"/>
</dbReference>
<sequence length="59" mass="6073">MFRLAMTLFSMIATTLMGTFVVIALVAGYDTLVPLVAAAGLGLAVSVPAAWMIARALSS</sequence>
<name>A0ABV7GU79_9RHOB</name>
<comment type="caution">
    <text evidence="2">The sequence shown here is derived from an EMBL/GenBank/DDBJ whole genome shotgun (WGS) entry which is preliminary data.</text>
</comment>
<keyword evidence="1" id="KW-0472">Membrane</keyword>
<keyword evidence="1" id="KW-0812">Transmembrane</keyword>
<dbReference type="EMBL" id="JBHRTB010000010">
    <property type="protein sequence ID" value="MFC3142632.1"/>
    <property type="molecule type" value="Genomic_DNA"/>
</dbReference>
<organism evidence="2 3">
    <name type="scientific">Psychromarinibacter halotolerans</name>
    <dbReference type="NCBI Taxonomy" id="1775175"/>
    <lineage>
        <taxon>Bacteria</taxon>
        <taxon>Pseudomonadati</taxon>
        <taxon>Pseudomonadota</taxon>
        <taxon>Alphaproteobacteria</taxon>
        <taxon>Rhodobacterales</taxon>
        <taxon>Paracoccaceae</taxon>
        <taxon>Psychromarinibacter</taxon>
    </lineage>
</organism>
<proteinExistence type="predicted"/>
<feature type="transmembrane region" description="Helical" evidence="1">
    <location>
        <begin position="7"/>
        <end position="29"/>
    </location>
</feature>
<reference evidence="3" key="1">
    <citation type="journal article" date="2019" name="Int. J. Syst. Evol. Microbiol.">
        <title>The Global Catalogue of Microorganisms (GCM) 10K type strain sequencing project: providing services to taxonomists for standard genome sequencing and annotation.</title>
        <authorList>
            <consortium name="The Broad Institute Genomics Platform"/>
            <consortium name="The Broad Institute Genome Sequencing Center for Infectious Disease"/>
            <person name="Wu L."/>
            <person name="Ma J."/>
        </authorList>
    </citation>
    <scope>NUCLEOTIDE SEQUENCE [LARGE SCALE GENOMIC DNA]</scope>
    <source>
        <strain evidence="3">KCTC 52366</strain>
    </source>
</reference>
<evidence type="ECO:0000313" key="3">
    <source>
        <dbReference type="Proteomes" id="UP001595632"/>
    </source>
</evidence>
<gene>
    <name evidence="2" type="ORF">ACFOGP_07920</name>
</gene>
<dbReference type="RefSeq" id="WP_275633424.1">
    <property type="nucleotide sequence ID" value="NZ_JARGYD010000005.1"/>
</dbReference>